<dbReference type="CTD" id="20202031"/>
<evidence type="ECO:0000313" key="4">
    <source>
        <dbReference type="Proteomes" id="UP000015101"/>
    </source>
</evidence>
<dbReference type="GeneID" id="20202031"/>
<proteinExistence type="predicted"/>
<reference evidence="4" key="1">
    <citation type="submission" date="2012-12" db="EMBL/GenBank/DDBJ databases">
        <authorList>
            <person name="Hellsten U."/>
            <person name="Grimwood J."/>
            <person name="Chapman J.A."/>
            <person name="Shapiro H."/>
            <person name="Aerts A."/>
            <person name="Otillar R.P."/>
            <person name="Terry A.Y."/>
            <person name="Boore J.L."/>
            <person name="Simakov O."/>
            <person name="Marletaz F."/>
            <person name="Cho S.-J."/>
            <person name="Edsinger-Gonzales E."/>
            <person name="Havlak P."/>
            <person name="Kuo D.-H."/>
            <person name="Larsson T."/>
            <person name="Lv J."/>
            <person name="Arendt D."/>
            <person name="Savage R."/>
            <person name="Osoegawa K."/>
            <person name="de Jong P."/>
            <person name="Lindberg D.R."/>
            <person name="Seaver E.C."/>
            <person name="Weisblat D.A."/>
            <person name="Putnam N.H."/>
            <person name="Grigoriev I.V."/>
            <person name="Rokhsar D.S."/>
        </authorList>
    </citation>
    <scope>NUCLEOTIDE SEQUENCE</scope>
</reference>
<dbReference type="EMBL" id="KB095905">
    <property type="protein sequence ID" value="ESO09850.1"/>
    <property type="molecule type" value="Genomic_DNA"/>
</dbReference>
<reference evidence="3" key="3">
    <citation type="submission" date="2015-06" db="UniProtKB">
        <authorList>
            <consortium name="EnsemblMetazoa"/>
        </authorList>
    </citation>
    <scope>IDENTIFICATION</scope>
</reference>
<accession>T1EZN1</accession>
<keyword evidence="4" id="KW-1185">Reference proteome</keyword>
<evidence type="ECO:0000256" key="1">
    <source>
        <dbReference type="SAM" id="MobiDB-lite"/>
    </source>
</evidence>
<dbReference type="AlphaFoldDB" id="T1EZN1"/>
<dbReference type="KEGG" id="hro:HELRODRAFT_167669"/>
<dbReference type="HOGENOM" id="CLU_1541786_0_0_1"/>
<dbReference type="EnsemblMetazoa" id="HelroT167669">
    <property type="protein sequence ID" value="HelroP167669"/>
    <property type="gene ID" value="HelroG167669"/>
</dbReference>
<feature type="region of interest" description="Disordered" evidence="1">
    <location>
        <begin position="152"/>
        <end position="174"/>
    </location>
</feature>
<reference evidence="2 4" key="2">
    <citation type="journal article" date="2013" name="Nature">
        <title>Insights into bilaterian evolution from three spiralian genomes.</title>
        <authorList>
            <person name="Simakov O."/>
            <person name="Marletaz F."/>
            <person name="Cho S.J."/>
            <person name="Edsinger-Gonzales E."/>
            <person name="Havlak P."/>
            <person name="Hellsten U."/>
            <person name="Kuo D.H."/>
            <person name="Larsson T."/>
            <person name="Lv J."/>
            <person name="Arendt D."/>
            <person name="Savage R."/>
            <person name="Osoegawa K."/>
            <person name="de Jong P."/>
            <person name="Grimwood J."/>
            <person name="Chapman J.A."/>
            <person name="Shapiro H."/>
            <person name="Aerts A."/>
            <person name="Otillar R.P."/>
            <person name="Terry A.Y."/>
            <person name="Boore J.L."/>
            <person name="Grigoriev I.V."/>
            <person name="Lindberg D.R."/>
            <person name="Seaver E.C."/>
            <person name="Weisblat D.A."/>
            <person name="Putnam N.H."/>
            <person name="Rokhsar D.S."/>
        </authorList>
    </citation>
    <scope>NUCLEOTIDE SEQUENCE</scope>
</reference>
<dbReference type="EMBL" id="AMQM01002829">
    <property type="status" value="NOT_ANNOTATED_CDS"/>
    <property type="molecule type" value="Genomic_DNA"/>
</dbReference>
<sequence length="174" mass="20090">MADRVDGSECDWIFNSRQTSSGDFHTPDYYIPTSTKCRYIFVSETSNEGIDMQVVIQLNVFYRQRSHENETCNESVSLTDGDLDVKNFCISEMVENVNQRYSYVYSAFNSVVTVTYSRRVKQISNPEPTWVNYKFRRKHSLQNISNNTLVLSKKKTSTGENHATSHQNSLEVDV</sequence>
<evidence type="ECO:0000313" key="3">
    <source>
        <dbReference type="EnsemblMetazoa" id="HelroP167669"/>
    </source>
</evidence>
<evidence type="ECO:0008006" key="5">
    <source>
        <dbReference type="Google" id="ProtNLM"/>
    </source>
</evidence>
<evidence type="ECO:0000313" key="2">
    <source>
        <dbReference type="EMBL" id="ESO09850.1"/>
    </source>
</evidence>
<dbReference type="InParanoid" id="T1EZN1"/>
<dbReference type="Proteomes" id="UP000015101">
    <property type="component" value="Unassembled WGS sequence"/>
</dbReference>
<protein>
    <recommendedName>
        <fullName evidence="5">CUB domain-containing protein</fullName>
    </recommendedName>
</protein>
<organism evidence="3 4">
    <name type="scientific">Helobdella robusta</name>
    <name type="common">Californian leech</name>
    <dbReference type="NCBI Taxonomy" id="6412"/>
    <lineage>
        <taxon>Eukaryota</taxon>
        <taxon>Metazoa</taxon>
        <taxon>Spiralia</taxon>
        <taxon>Lophotrochozoa</taxon>
        <taxon>Annelida</taxon>
        <taxon>Clitellata</taxon>
        <taxon>Hirudinea</taxon>
        <taxon>Rhynchobdellida</taxon>
        <taxon>Glossiphoniidae</taxon>
        <taxon>Helobdella</taxon>
    </lineage>
</organism>
<name>T1EZN1_HELRO</name>
<gene>
    <name evidence="3" type="primary">20202031</name>
    <name evidence="2" type="ORF">HELRODRAFT_167669</name>
</gene>
<dbReference type="RefSeq" id="XP_009011664.1">
    <property type="nucleotide sequence ID" value="XM_009013416.1"/>
</dbReference>
<feature type="compositionally biased region" description="Polar residues" evidence="1">
    <location>
        <begin position="158"/>
        <end position="174"/>
    </location>
</feature>